<dbReference type="Ensembl" id="ENSSGRT00000062688.1">
    <property type="protein sequence ID" value="ENSSGRP00000058751.1"/>
    <property type="gene ID" value="ENSSGRG00000030566.1"/>
</dbReference>
<proteinExistence type="predicted"/>
<reference evidence="1" key="1">
    <citation type="submission" date="2025-08" db="UniProtKB">
        <authorList>
            <consortium name="Ensembl"/>
        </authorList>
    </citation>
    <scope>IDENTIFICATION</scope>
</reference>
<name>A0A672P5Y3_SINGR</name>
<evidence type="ECO:0000313" key="1">
    <source>
        <dbReference type="Ensembl" id="ENSSGRP00000058751.1"/>
    </source>
</evidence>
<protein>
    <submittedName>
        <fullName evidence="1">Uncharacterized protein</fullName>
    </submittedName>
</protein>
<organism evidence="1 2">
    <name type="scientific">Sinocyclocheilus grahami</name>
    <name type="common">Dianchi golden-line fish</name>
    <name type="synonym">Barbus grahami</name>
    <dbReference type="NCBI Taxonomy" id="75366"/>
    <lineage>
        <taxon>Eukaryota</taxon>
        <taxon>Metazoa</taxon>
        <taxon>Chordata</taxon>
        <taxon>Craniata</taxon>
        <taxon>Vertebrata</taxon>
        <taxon>Euteleostomi</taxon>
        <taxon>Actinopterygii</taxon>
        <taxon>Neopterygii</taxon>
        <taxon>Teleostei</taxon>
        <taxon>Ostariophysi</taxon>
        <taxon>Cypriniformes</taxon>
        <taxon>Cyprinidae</taxon>
        <taxon>Cyprininae</taxon>
        <taxon>Sinocyclocheilus</taxon>
    </lineage>
</organism>
<sequence>ANIFHYTVPAVCAVFHVSSKTESVGIPQVECSVESNTTLLLLLVRASGQSRVCSLATGIMAHICRKDFVKEGEEIPLICETKPMISIQQLMSYQKNGCFLSPLPPDKKKSSHLSPHHYKRDYKDKDHCTIDMNGLETNV</sequence>
<reference evidence="1" key="2">
    <citation type="submission" date="2025-09" db="UniProtKB">
        <authorList>
            <consortium name="Ensembl"/>
        </authorList>
    </citation>
    <scope>IDENTIFICATION</scope>
</reference>
<keyword evidence="2" id="KW-1185">Reference proteome</keyword>
<dbReference type="AlphaFoldDB" id="A0A672P5Y3"/>
<evidence type="ECO:0000313" key="2">
    <source>
        <dbReference type="Proteomes" id="UP000472262"/>
    </source>
</evidence>
<dbReference type="Proteomes" id="UP000472262">
    <property type="component" value="Unassembled WGS sequence"/>
</dbReference>
<accession>A0A672P5Y3</accession>
<dbReference type="InParanoid" id="A0A672P5Y3"/>